<reference evidence="7 8" key="1">
    <citation type="submission" date="2019-10" db="EMBL/GenBank/DDBJ databases">
        <authorList>
            <person name="Karimi E."/>
        </authorList>
    </citation>
    <scope>NUCLEOTIDE SEQUENCE [LARGE SCALE GENOMIC DNA]</scope>
    <source>
        <strain evidence="7">Exiguobacterium sp. 9Y</strain>
    </source>
</reference>
<dbReference type="InterPro" id="IPR007383">
    <property type="entry name" value="DUF445"/>
</dbReference>
<organism evidence="7 8">
    <name type="scientific">Exiguobacterium oxidotolerans</name>
    <dbReference type="NCBI Taxonomy" id="223958"/>
    <lineage>
        <taxon>Bacteria</taxon>
        <taxon>Bacillati</taxon>
        <taxon>Bacillota</taxon>
        <taxon>Bacilli</taxon>
        <taxon>Bacillales</taxon>
        <taxon>Bacillales Family XII. Incertae Sedis</taxon>
        <taxon>Exiguobacterium</taxon>
    </lineage>
</organism>
<evidence type="ECO:0000256" key="2">
    <source>
        <dbReference type="ARBA" id="ARBA00008053"/>
    </source>
</evidence>
<evidence type="ECO:0000256" key="5">
    <source>
        <dbReference type="ARBA" id="ARBA00023136"/>
    </source>
</evidence>
<dbReference type="Pfam" id="PF04286">
    <property type="entry name" value="DUF445"/>
    <property type="match status" value="1"/>
</dbReference>
<comment type="subcellular location">
    <subcellularLocation>
        <location evidence="1">Endomembrane system</location>
    </subcellularLocation>
</comment>
<evidence type="ECO:0000313" key="7">
    <source>
        <dbReference type="EMBL" id="VWX33265.1"/>
    </source>
</evidence>
<keyword evidence="4 6" id="KW-1133">Transmembrane helix</keyword>
<accession>A0A653I2V2</accession>
<feature type="transmembrane region" description="Helical" evidence="6">
    <location>
        <begin position="12"/>
        <end position="34"/>
    </location>
</feature>
<dbReference type="PANTHER" id="PTHR35791:SF1">
    <property type="entry name" value="UPF0754 MEMBRANE PROTEIN YHEB"/>
    <property type="match status" value="1"/>
</dbReference>
<dbReference type="AlphaFoldDB" id="A0A653I2V2"/>
<evidence type="ECO:0000256" key="1">
    <source>
        <dbReference type="ARBA" id="ARBA00004308"/>
    </source>
</evidence>
<evidence type="ECO:0000313" key="8">
    <source>
        <dbReference type="Proteomes" id="UP000439752"/>
    </source>
</evidence>
<keyword evidence="3 6" id="KW-0812">Transmembrane</keyword>
<protein>
    <recommendedName>
        <fullName evidence="9">DUF445 domain-containing protein</fullName>
    </recommendedName>
</protein>
<dbReference type="EMBL" id="CABWKQ010000003">
    <property type="protein sequence ID" value="VWX33265.1"/>
    <property type="molecule type" value="Genomic_DNA"/>
</dbReference>
<gene>
    <name evidence="7" type="ORF">EXIGUO9Y_110071</name>
</gene>
<keyword evidence="5 6" id="KW-0472">Membrane</keyword>
<proteinExistence type="inferred from homology"/>
<evidence type="ECO:0000256" key="4">
    <source>
        <dbReference type="ARBA" id="ARBA00022989"/>
    </source>
</evidence>
<evidence type="ECO:0000256" key="6">
    <source>
        <dbReference type="SAM" id="Phobius"/>
    </source>
</evidence>
<feature type="transmembrane region" description="Helical" evidence="6">
    <location>
        <begin position="357"/>
        <end position="377"/>
    </location>
</feature>
<dbReference type="GO" id="GO:0012505">
    <property type="term" value="C:endomembrane system"/>
    <property type="evidence" value="ECO:0007669"/>
    <property type="project" value="UniProtKB-SubCell"/>
</dbReference>
<dbReference type="PANTHER" id="PTHR35791">
    <property type="entry name" value="UPF0754 MEMBRANE PROTEIN YHEB"/>
    <property type="match status" value="1"/>
</dbReference>
<dbReference type="Proteomes" id="UP000439752">
    <property type="component" value="Unassembled WGS sequence"/>
</dbReference>
<keyword evidence="8" id="KW-1185">Reference proteome</keyword>
<dbReference type="RefSeq" id="WP_029332803.1">
    <property type="nucleotide sequence ID" value="NZ_LR732308.1"/>
</dbReference>
<sequence length="378" mass="42920">MQIEFMTILKIIGMIVLGATIGAVTNHLAIRMLFRPLEAKYIGKYRIPFTPGLIPKRRDELAANLGRTVVKHLVTPEGIGKRLRQPAMHEAVTNLVTTELMKWVHSTVTIREVIARFVNQPEEQLRKKIEQTLERELMEGVIHLKNSTIQEVIGEGGVLKVKEAIPDVVDALLKQTDVYFDSPEGKMKLEETAAGFIQGKLGGGMFGMLLANINLVEMIQPEIKRVLQGESTRQFITEMVEKEIEQVMERPIHTLLDEELEKQVIERVKSEIINRIPLTETLDKPLRHYLGRFDEKVRTEFVPVIVDRLIDQAVKHAERIMTTLDVESIVRDEVDLLDTQYLEEIVLSISRKEFRAITWLGGLLGGLIGMIQAIIVIA</sequence>
<comment type="similarity">
    <text evidence="2">Belongs to the UPF0754 family.</text>
</comment>
<evidence type="ECO:0008006" key="9">
    <source>
        <dbReference type="Google" id="ProtNLM"/>
    </source>
</evidence>
<name>A0A653I2V2_9BACL</name>
<evidence type="ECO:0000256" key="3">
    <source>
        <dbReference type="ARBA" id="ARBA00022692"/>
    </source>
</evidence>